<dbReference type="PROSITE" id="PS51192">
    <property type="entry name" value="HELICASE_ATP_BIND_1"/>
    <property type="match status" value="1"/>
</dbReference>
<feature type="domain" description="Helicase ATP-binding" evidence="6">
    <location>
        <begin position="875"/>
        <end position="1050"/>
    </location>
</feature>
<keyword evidence="8" id="KW-1185">Reference proteome</keyword>
<dbReference type="GO" id="GO:0016787">
    <property type="term" value="F:hydrolase activity"/>
    <property type="evidence" value="ECO:0007669"/>
    <property type="project" value="UniProtKB-KW"/>
</dbReference>
<feature type="compositionally biased region" description="Polar residues" evidence="5">
    <location>
        <begin position="390"/>
        <end position="406"/>
    </location>
</feature>
<feature type="compositionally biased region" description="Polar residues" evidence="5">
    <location>
        <begin position="469"/>
        <end position="478"/>
    </location>
</feature>
<evidence type="ECO:0000259" key="6">
    <source>
        <dbReference type="PROSITE" id="PS51192"/>
    </source>
</evidence>
<dbReference type="PANTHER" id="PTHR44533:SF4">
    <property type="entry name" value="DEAD_H RNA HELICASE, PUTATIVE-RELATED"/>
    <property type="match status" value="1"/>
</dbReference>
<dbReference type="InterPro" id="IPR055124">
    <property type="entry name" value="PIN-like_DDX60"/>
</dbReference>
<dbReference type="InterPro" id="IPR027417">
    <property type="entry name" value="P-loop_NTPase"/>
</dbReference>
<evidence type="ECO:0000256" key="5">
    <source>
        <dbReference type="SAM" id="MobiDB-lite"/>
    </source>
</evidence>
<dbReference type="Pfam" id="PF26076">
    <property type="entry name" value="WHD_DDX60"/>
    <property type="match status" value="1"/>
</dbReference>
<proteinExistence type="predicted"/>
<evidence type="ECO:0000259" key="7">
    <source>
        <dbReference type="PROSITE" id="PS51194"/>
    </source>
</evidence>
<dbReference type="WBParaSite" id="MhA1_Contig2078.frz3.fgene2">
    <property type="protein sequence ID" value="MhA1_Contig2078.frz3.fgene2"/>
    <property type="gene ID" value="MhA1_Contig2078.frz3.fgene2"/>
</dbReference>
<protein>
    <submittedName>
        <fullName evidence="9">Uncharacterized protein</fullName>
    </submittedName>
</protein>
<dbReference type="GO" id="GO:0005737">
    <property type="term" value="C:cytoplasm"/>
    <property type="evidence" value="ECO:0007669"/>
    <property type="project" value="TreeGrafter"/>
</dbReference>
<dbReference type="InterPro" id="IPR001650">
    <property type="entry name" value="Helicase_C-like"/>
</dbReference>
<sequence length="1913" mass="221084">MEETGEIVEHIAVKGDLELNLDTLKMIPCPYVDIITEFADVEIFLISFDSLLLELCAHRYHNWILGGQTIVISEQFKHFLCALEELNAKFKIVVFSDLSVLFNKNAYLSFLYSYLLRFLTSSKWNGDIEIFNSPLDKRWNTFLHQLTPSFILMSLENASPREIFGIEKIIDEKDKKKKKITIYEDIDFASFFISTAFQLINEAIPVVLFNAFTINFTSVMSFRFSTVPINISNLNKKIAALWTKISEEKQLNKIESQQQIQKQISECKTAAQFWAYVICEAMKGTDYKNDANFEYVCMSVILSALVCSRLGTGRKYLEEEENDWREDPALNKFKYLQLNGKVFLEQSLRDPKCINFPLEDLWDGRMILSLYRKIVDKKTIKTDTQDDIDSQNSKPKGPQKSKTNEPVITKIEEPIKIDLQKDRKKERQKEDKKKKEALAHNKRKTKQKHKDPSSQNAGEGDSLDPNSEGLEQTNNSLELNGHCHINGTQNSNQILPLRVQKEFADLHGVVGFKVSIPTDVKEELLDQLSPSEAPATRMDRCQLYAVKNEFLDQYIPDVQSLVTDSKIVPLSTFEHDYAKIIDHAYKWNFEPIGDPLMLQEEKQREYEKKQLQDARKAKKLIWQRQNLSAWYQLFSDSLEGQGGQLLVDFSRVVKAPVITEDTDNENSRPSSQMSKKGGPKKEVKGAKKGGKPGAGGLSKKDQILQQNMDAKRKQQMESDKLKIEYATRLKTNTLNALDELLKRLDLDESKALCMYQKVIRYADAFTEQLTTFENIDHKREGALGLVESVKAMFVKYYNFLDEQQKEKILYLWASLGFGKPELKRRPDKQMDLQIDLIHYQLKYGGRMIDVLTELATKKDDRVTGFSPDAWQRKMLDAVDQDKSALIVAPTSAGKTFVSYYCIEKVLRKSDDDVVVYISPSKPLTNQIVGSVYARFRGKAMSSGKVLYGIFNNEIIDNVLNCQVLVTIPECFEQILLSSDPRCQAFVSRIKYVILDEVHCINQKDTQGRSIGYVWEHIFLLIRCPFLALSATISNVDELKDWLKSAEQAKPLEGLPAREVELITYDERWSELELSLQRLSVSSKDSVSEENGKESKQEDESKLKSEIRFTIFYKFYNPSLALTFKKPTAKSSFCRSDWNDVVQYFNPFAVYKLEKLRMFGIPADQRLTARQVLELYEFMASIDDSVKKEFEPTKYFIQLCRADEKSPDGGAVWLNRKDLRKFENALKNRFVQWMNEDKTKIDKIFERLEKEVSEEFEKRSKPYDMRKSALNNIMPLIDQLKRKEQLPALCFNDDRDICEKLAKHIFKELQKREESYKASPEFQKKYNLKAEEKALKLAKRKRDEEERAAKRKGKRVDEEGNEERFEKDDMEEEGDAFALMKIRMREDLERFKLFCRWSDEDIYNRCIDKLSKKIHRPEARMLLELFQRGIGFHHDGLSNAERSAVEVLFRRGFLGIVFSTSTLALGMNLPCKTVIFGIDTPKLTPLQFRQMSGRAGRRGFDPAGTVIFMSLPTNKIRRLLTASLATLRGNVPFTTAFLLRLISFVNGELSKDQQKFAKNTRTQGGLVKSSKLDNNDISNEDVRRKAALTLLKVPFVLQTHNGNFGNLLRFLTFFYVQLLRRMQLLDEKCIPRGFAHFALHLSQYDPGSLVFIHILQTGVLHRYIHTTYEDLFHEEQKTKAKEDIIFILAHIFTQKLVSLNVVDEQNLEKEPVLPALPKSIEDSINEYNKSVEELALASLQLGSSNRRLENPIIALSGFTEESLQLSRGQIDFASVFNSDLQLDERFIPFVQIDRFDHRGRKIYKNSYALDFWKNPDADALVYRNRLSVAERWYLINDFSKLLNDIATGIESIANKKDDLYKLIVGISSEDRLGIADEYEDKFRKAFKMKRRFVEEKTGDAETSEKKGLNIRENE</sequence>
<keyword evidence="4" id="KW-0067">ATP-binding</keyword>
<evidence type="ECO:0000256" key="2">
    <source>
        <dbReference type="ARBA" id="ARBA00022801"/>
    </source>
</evidence>
<dbReference type="Pfam" id="PF23002">
    <property type="entry name" value="PIN-like_DDX60"/>
    <property type="match status" value="1"/>
</dbReference>
<feature type="compositionally biased region" description="Basic and acidic residues" evidence="5">
    <location>
        <begin position="1338"/>
        <end position="1347"/>
    </location>
</feature>
<dbReference type="GO" id="GO:0005524">
    <property type="term" value="F:ATP binding"/>
    <property type="evidence" value="ECO:0007669"/>
    <property type="project" value="UniProtKB-KW"/>
</dbReference>
<keyword evidence="2" id="KW-0378">Hydrolase</keyword>
<dbReference type="InterPro" id="IPR011545">
    <property type="entry name" value="DEAD/DEAH_box_helicase_dom"/>
</dbReference>
<dbReference type="GO" id="GO:0003676">
    <property type="term" value="F:nucleic acid binding"/>
    <property type="evidence" value="ECO:0007669"/>
    <property type="project" value="InterPro"/>
</dbReference>
<feature type="region of interest" description="Disordered" evidence="5">
    <location>
        <begin position="660"/>
        <end position="702"/>
    </location>
</feature>
<reference evidence="9" key="1">
    <citation type="submission" date="2016-11" db="UniProtKB">
        <authorList>
            <consortium name="WormBaseParasite"/>
        </authorList>
    </citation>
    <scope>IDENTIFICATION</scope>
</reference>
<dbReference type="FunFam" id="3.40.50.300:FF:001039">
    <property type="entry name" value="ATP-dependent RNA helicase DDX60"/>
    <property type="match status" value="1"/>
</dbReference>
<evidence type="ECO:0000313" key="8">
    <source>
        <dbReference type="Proteomes" id="UP000095281"/>
    </source>
</evidence>
<evidence type="ECO:0000256" key="1">
    <source>
        <dbReference type="ARBA" id="ARBA00022741"/>
    </source>
</evidence>
<feature type="region of interest" description="Disordered" evidence="5">
    <location>
        <begin position="1338"/>
        <end position="1368"/>
    </location>
</feature>
<dbReference type="OMA" id="EVHCISA"/>
<feature type="compositionally biased region" description="Basic and acidic residues" evidence="5">
    <location>
        <begin position="410"/>
        <end position="439"/>
    </location>
</feature>
<dbReference type="SMART" id="SM00487">
    <property type="entry name" value="DEXDc"/>
    <property type="match status" value="1"/>
</dbReference>
<dbReference type="GO" id="GO:0004386">
    <property type="term" value="F:helicase activity"/>
    <property type="evidence" value="ECO:0007669"/>
    <property type="project" value="UniProtKB-KW"/>
</dbReference>
<dbReference type="SUPFAM" id="SSF52540">
    <property type="entry name" value="P-loop containing nucleoside triphosphate hydrolases"/>
    <property type="match status" value="1"/>
</dbReference>
<organism evidence="8 9">
    <name type="scientific">Meloidogyne hapla</name>
    <name type="common">Root-knot nematode worm</name>
    <dbReference type="NCBI Taxonomy" id="6305"/>
    <lineage>
        <taxon>Eukaryota</taxon>
        <taxon>Metazoa</taxon>
        <taxon>Ecdysozoa</taxon>
        <taxon>Nematoda</taxon>
        <taxon>Chromadorea</taxon>
        <taxon>Rhabditida</taxon>
        <taxon>Tylenchina</taxon>
        <taxon>Tylenchomorpha</taxon>
        <taxon>Tylenchoidea</taxon>
        <taxon>Meloidogynidae</taxon>
        <taxon>Meloidogyninae</taxon>
        <taxon>Meloidogyne</taxon>
    </lineage>
</organism>
<evidence type="ECO:0000313" key="9">
    <source>
        <dbReference type="WBParaSite" id="MhA1_Contig2078.frz3.fgene2"/>
    </source>
</evidence>
<dbReference type="SMART" id="SM00490">
    <property type="entry name" value="HELICc"/>
    <property type="match status" value="1"/>
</dbReference>
<evidence type="ECO:0000256" key="3">
    <source>
        <dbReference type="ARBA" id="ARBA00022806"/>
    </source>
</evidence>
<dbReference type="Pfam" id="PF00270">
    <property type="entry name" value="DEAD"/>
    <property type="match status" value="1"/>
</dbReference>
<accession>A0A1I8BE91</accession>
<keyword evidence="1" id="KW-0547">Nucleotide-binding</keyword>
<feature type="region of interest" description="Disordered" evidence="5">
    <location>
        <begin position="384"/>
        <end position="484"/>
    </location>
</feature>
<feature type="domain" description="Helicase C-terminal" evidence="7">
    <location>
        <begin position="1382"/>
        <end position="1538"/>
    </location>
</feature>
<feature type="compositionally biased region" description="Basic residues" evidence="5">
    <location>
        <begin position="440"/>
        <end position="449"/>
    </location>
</feature>
<keyword evidence="3" id="KW-0347">Helicase</keyword>
<dbReference type="PANTHER" id="PTHR44533">
    <property type="entry name" value="DEAD/H RNA HELICASE, PUTATIVE-RELATED"/>
    <property type="match status" value="1"/>
</dbReference>
<dbReference type="InterPro" id="IPR052431">
    <property type="entry name" value="SKI2_subfamily_helicases"/>
</dbReference>
<dbReference type="Pfam" id="PF00271">
    <property type="entry name" value="Helicase_C"/>
    <property type="match status" value="1"/>
</dbReference>
<dbReference type="PROSITE" id="PS51194">
    <property type="entry name" value="HELICASE_CTER"/>
    <property type="match status" value="1"/>
</dbReference>
<dbReference type="InterPro" id="IPR059032">
    <property type="entry name" value="WHD_DDX60"/>
</dbReference>
<dbReference type="Gene3D" id="3.40.50.300">
    <property type="entry name" value="P-loop containing nucleotide triphosphate hydrolases"/>
    <property type="match status" value="2"/>
</dbReference>
<dbReference type="InterPro" id="IPR014001">
    <property type="entry name" value="Helicase_ATP-bd"/>
</dbReference>
<evidence type="ECO:0000256" key="4">
    <source>
        <dbReference type="ARBA" id="ARBA00022840"/>
    </source>
</evidence>
<dbReference type="Proteomes" id="UP000095281">
    <property type="component" value="Unplaced"/>
</dbReference>
<feature type="compositionally biased region" description="Basic and acidic residues" evidence="5">
    <location>
        <begin position="1354"/>
        <end position="1366"/>
    </location>
</feature>
<feature type="region of interest" description="Disordered" evidence="5">
    <location>
        <begin position="1893"/>
        <end position="1913"/>
    </location>
</feature>
<name>A0A1I8BE91_MELHA</name>